<sequence>MSQLVDFKFDQLSRIGNDSTAFTQENMLNINHANYNMYNPYINSCEGAIDFATRQPNVFFKGTNHVGPGGCNIDQSSVLEKSVLTNNHIKVSLHERPYKSVPYLGRGNVDVYVENNLFWGDTLREKKSTILMNETKNNNVDHYPLMDAERYTDTSKHIEQDAASQWIRGGLPSRDIYKNAEYKNILT</sequence>
<accession>A0A6C0JPI4</accession>
<evidence type="ECO:0000313" key="1">
    <source>
        <dbReference type="EMBL" id="QHU05788.1"/>
    </source>
</evidence>
<organism evidence="1">
    <name type="scientific">viral metagenome</name>
    <dbReference type="NCBI Taxonomy" id="1070528"/>
    <lineage>
        <taxon>unclassified sequences</taxon>
        <taxon>metagenomes</taxon>
        <taxon>organismal metagenomes</taxon>
    </lineage>
</organism>
<reference evidence="1" key="1">
    <citation type="journal article" date="2020" name="Nature">
        <title>Giant virus diversity and host interactions through global metagenomics.</title>
        <authorList>
            <person name="Schulz F."/>
            <person name="Roux S."/>
            <person name="Paez-Espino D."/>
            <person name="Jungbluth S."/>
            <person name="Walsh D.A."/>
            <person name="Denef V.J."/>
            <person name="McMahon K.D."/>
            <person name="Konstantinidis K.T."/>
            <person name="Eloe-Fadrosh E.A."/>
            <person name="Kyrpides N.C."/>
            <person name="Woyke T."/>
        </authorList>
    </citation>
    <scope>NUCLEOTIDE SEQUENCE</scope>
    <source>
        <strain evidence="1">GVMAG-M-3300027736-24</strain>
    </source>
</reference>
<dbReference type="EMBL" id="MN740419">
    <property type="protein sequence ID" value="QHU05788.1"/>
    <property type="molecule type" value="Genomic_DNA"/>
</dbReference>
<protein>
    <submittedName>
        <fullName evidence="1">Uncharacterized protein</fullName>
    </submittedName>
</protein>
<proteinExistence type="predicted"/>
<dbReference type="AlphaFoldDB" id="A0A6C0JPI4"/>
<name>A0A6C0JPI4_9ZZZZ</name>